<proteinExistence type="predicted"/>
<dbReference type="PANTHER" id="PTHR22789:SF0">
    <property type="entry name" value="3-OXO-TETRONATE 4-PHOSPHATE DECARBOXYLASE-RELATED"/>
    <property type="match status" value="1"/>
</dbReference>
<comment type="caution">
    <text evidence="4">The sequence shown here is derived from an EMBL/GenBank/DDBJ whole genome shotgun (WGS) entry which is preliminary data.</text>
</comment>
<dbReference type="RefSeq" id="WP_104661130.1">
    <property type="nucleotide sequence ID" value="NZ_CP042597.1"/>
</dbReference>
<evidence type="ECO:0000313" key="5">
    <source>
        <dbReference type="Proteomes" id="UP000326078"/>
    </source>
</evidence>
<dbReference type="PANTHER" id="PTHR22789">
    <property type="entry name" value="FUCULOSE PHOSPHATE ALDOLASE"/>
    <property type="match status" value="1"/>
</dbReference>
<dbReference type="Pfam" id="PF00596">
    <property type="entry name" value="Aldolase_II"/>
    <property type="match status" value="1"/>
</dbReference>
<gene>
    <name evidence="4" type="ORF">F6X95_09960</name>
</gene>
<evidence type="ECO:0000313" key="4">
    <source>
        <dbReference type="EMBL" id="KAA9204968.1"/>
    </source>
</evidence>
<name>A0A5N0YRR0_9ENTE</name>
<dbReference type="GO" id="GO:0019323">
    <property type="term" value="P:pentose catabolic process"/>
    <property type="evidence" value="ECO:0007669"/>
    <property type="project" value="TreeGrafter"/>
</dbReference>
<dbReference type="GO" id="GO:0046872">
    <property type="term" value="F:metal ion binding"/>
    <property type="evidence" value="ECO:0007669"/>
    <property type="project" value="UniProtKB-KW"/>
</dbReference>
<evidence type="ECO:0000256" key="1">
    <source>
        <dbReference type="ARBA" id="ARBA00022723"/>
    </source>
</evidence>
<evidence type="ECO:0000256" key="2">
    <source>
        <dbReference type="ARBA" id="ARBA00023239"/>
    </source>
</evidence>
<accession>A0A5N0YRR0</accession>
<dbReference type="SMART" id="SM01007">
    <property type="entry name" value="Aldolase_II"/>
    <property type="match status" value="1"/>
</dbReference>
<dbReference type="Gene3D" id="3.40.225.10">
    <property type="entry name" value="Class II aldolase/adducin N-terminal domain"/>
    <property type="match status" value="1"/>
</dbReference>
<dbReference type="SUPFAM" id="SSF53639">
    <property type="entry name" value="AraD/HMP-PK domain-like"/>
    <property type="match status" value="1"/>
</dbReference>
<keyword evidence="2" id="KW-0456">Lyase</keyword>
<dbReference type="EMBL" id="VYUT01000013">
    <property type="protein sequence ID" value="KAA9204968.1"/>
    <property type="molecule type" value="Genomic_DNA"/>
</dbReference>
<dbReference type="InterPro" id="IPR036409">
    <property type="entry name" value="Aldolase_II/adducin_N_sf"/>
</dbReference>
<dbReference type="Proteomes" id="UP000326078">
    <property type="component" value="Unassembled WGS sequence"/>
</dbReference>
<organism evidence="4 5">
    <name type="scientific">Enterococcus durans</name>
    <dbReference type="NCBI Taxonomy" id="53345"/>
    <lineage>
        <taxon>Bacteria</taxon>
        <taxon>Bacillati</taxon>
        <taxon>Bacillota</taxon>
        <taxon>Bacilli</taxon>
        <taxon>Lactobacillales</taxon>
        <taxon>Enterococcaceae</taxon>
        <taxon>Enterococcus</taxon>
    </lineage>
</organism>
<protein>
    <submittedName>
        <fullName evidence="4">Aldolase</fullName>
    </submittedName>
</protein>
<reference evidence="4 5" key="1">
    <citation type="submission" date="2019-09" db="EMBL/GenBank/DDBJ databases">
        <title>Vancomyinc resistant enterococci isolated from farm animals in Switzerland.</title>
        <authorList>
            <person name="Stevens M.J.A."/>
            <person name="Stephan R."/>
            <person name="Morach M."/>
            <person name="Nuesch-Inderbinen M."/>
        </authorList>
    </citation>
    <scope>NUCLEOTIDE SEQUENCE [LARGE SCALE GENOMIC DNA]</scope>
    <source>
        <strain evidence="4 5">GH27</strain>
    </source>
</reference>
<keyword evidence="1" id="KW-0479">Metal-binding</keyword>
<dbReference type="AlphaFoldDB" id="A0A5N0YRR0"/>
<feature type="domain" description="Class II aldolase/adducin N-terminal" evidence="3">
    <location>
        <begin position="13"/>
        <end position="206"/>
    </location>
</feature>
<dbReference type="InterPro" id="IPR050197">
    <property type="entry name" value="Aldolase_class_II_sugar_metab"/>
</dbReference>
<dbReference type="InterPro" id="IPR001303">
    <property type="entry name" value="Aldolase_II/adducin_N"/>
</dbReference>
<sequence>MSDGRMLFEREREDLAKIVKLIFARKNTNVAGGNFSFLATDDDGKDFIIMTPTMMSEAYLGDLSAAQILVVDPETREVVSGVGSLTREINMHQAVYNTNPKIKAVLHSHAPNAMFWATSGLPMPNLTEATQKVGPVPVMNFAPNCSEDLAEITSMYIRENNLPVPHMLLLDSHGVLINATGDTGMMAIHKALSILDTVEWNAEIAYKQAVFQALGITDKFHSKGEDIANLDDLKSKDPIYNRAKIAAGGD</sequence>
<dbReference type="GO" id="GO:0005829">
    <property type="term" value="C:cytosol"/>
    <property type="evidence" value="ECO:0007669"/>
    <property type="project" value="TreeGrafter"/>
</dbReference>
<evidence type="ECO:0000259" key="3">
    <source>
        <dbReference type="SMART" id="SM01007"/>
    </source>
</evidence>
<dbReference type="GO" id="GO:0016832">
    <property type="term" value="F:aldehyde-lyase activity"/>
    <property type="evidence" value="ECO:0007669"/>
    <property type="project" value="TreeGrafter"/>
</dbReference>
<dbReference type="NCBIfam" id="NF004979">
    <property type="entry name" value="PRK06357.1"/>
    <property type="match status" value="1"/>
</dbReference>